<name>A0AAD8E972_DIPPU</name>
<keyword evidence="1" id="KW-0812">Transmembrane</keyword>
<protein>
    <submittedName>
        <fullName evidence="2">Uncharacterized protein</fullName>
    </submittedName>
</protein>
<evidence type="ECO:0000313" key="2">
    <source>
        <dbReference type="EMBL" id="KAJ9581758.1"/>
    </source>
</evidence>
<accession>A0AAD8E972</accession>
<keyword evidence="1" id="KW-0472">Membrane</keyword>
<keyword evidence="1" id="KW-1133">Transmembrane helix</keyword>
<organism evidence="2 3">
    <name type="scientific">Diploptera punctata</name>
    <name type="common">Pacific beetle cockroach</name>
    <dbReference type="NCBI Taxonomy" id="6984"/>
    <lineage>
        <taxon>Eukaryota</taxon>
        <taxon>Metazoa</taxon>
        <taxon>Ecdysozoa</taxon>
        <taxon>Arthropoda</taxon>
        <taxon>Hexapoda</taxon>
        <taxon>Insecta</taxon>
        <taxon>Pterygota</taxon>
        <taxon>Neoptera</taxon>
        <taxon>Polyneoptera</taxon>
        <taxon>Dictyoptera</taxon>
        <taxon>Blattodea</taxon>
        <taxon>Blaberoidea</taxon>
        <taxon>Blaberidae</taxon>
        <taxon>Diplopterinae</taxon>
        <taxon>Diploptera</taxon>
    </lineage>
</organism>
<proteinExistence type="predicted"/>
<feature type="non-terminal residue" evidence="2">
    <location>
        <position position="140"/>
    </location>
</feature>
<evidence type="ECO:0000313" key="3">
    <source>
        <dbReference type="Proteomes" id="UP001233999"/>
    </source>
</evidence>
<dbReference type="AlphaFoldDB" id="A0AAD8E972"/>
<reference evidence="2" key="1">
    <citation type="journal article" date="2023" name="IScience">
        <title>Live-bearing cockroach genome reveals convergent evolutionary mechanisms linked to viviparity in insects and beyond.</title>
        <authorList>
            <person name="Fouks B."/>
            <person name="Harrison M.C."/>
            <person name="Mikhailova A.A."/>
            <person name="Marchal E."/>
            <person name="English S."/>
            <person name="Carruthers M."/>
            <person name="Jennings E.C."/>
            <person name="Chiamaka E.L."/>
            <person name="Frigard R.A."/>
            <person name="Pippel M."/>
            <person name="Attardo G.M."/>
            <person name="Benoit J.B."/>
            <person name="Bornberg-Bauer E."/>
            <person name="Tobe S.S."/>
        </authorList>
    </citation>
    <scope>NUCLEOTIDE SEQUENCE</scope>
    <source>
        <strain evidence="2">Stay&amp;Tobe</strain>
    </source>
</reference>
<dbReference type="EMBL" id="JASPKZ010007842">
    <property type="protein sequence ID" value="KAJ9581758.1"/>
    <property type="molecule type" value="Genomic_DNA"/>
</dbReference>
<dbReference type="Proteomes" id="UP001233999">
    <property type="component" value="Unassembled WGS sequence"/>
</dbReference>
<comment type="caution">
    <text evidence="2">The sequence shown here is derived from an EMBL/GenBank/DDBJ whole genome shotgun (WGS) entry which is preliminary data.</text>
</comment>
<feature type="non-terminal residue" evidence="2">
    <location>
        <position position="1"/>
    </location>
</feature>
<sequence length="140" mass="16771">ILYYVYLTNSGHFILVFLLHVIGKMAISLFWYSSKCKFLILSNNIKIKIYGHIIGTTILSKLQVTNENCNKIHYYRSVFQVSFKLCFTFYACFVFYWSIMEFFNEKFMENDTMRHFGDNHPDSQLIIFYENDSIFMKLIV</sequence>
<keyword evidence="3" id="KW-1185">Reference proteome</keyword>
<feature type="transmembrane region" description="Helical" evidence="1">
    <location>
        <begin position="12"/>
        <end position="32"/>
    </location>
</feature>
<evidence type="ECO:0000256" key="1">
    <source>
        <dbReference type="SAM" id="Phobius"/>
    </source>
</evidence>
<reference evidence="2" key="2">
    <citation type="submission" date="2023-05" db="EMBL/GenBank/DDBJ databases">
        <authorList>
            <person name="Fouks B."/>
        </authorList>
    </citation>
    <scope>NUCLEOTIDE SEQUENCE</scope>
    <source>
        <strain evidence="2">Stay&amp;Tobe</strain>
        <tissue evidence="2">Testes</tissue>
    </source>
</reference>
<feature type="transmembrane region" description="Helical" evidence="1">
    <location>
        <begin position="81"/>
        <end position="99"/>
    </location>
</feature>
<gene>
    <name evidence="2" type="ORF">L9F63_003827</name>
</gene>